<gene>
    <name evidence="4" type="ORF">BGL_2c21090</name>
</gene>
<dbReference type="Gene3D" id="3.40.50.720">
    <property type="entry name" value="NAD(P)-binding Rossmann-like Domain"/>
    <property type="match status" value="1"/>
</dbReference>
<reference evidence="4 5" key="2">
    <citation type="journal article" date="2016" name="Appl. Microbiol. Biotechnol.">
        <title>Mutations improving production and secretion of extracellular lipase by Burkholderia glumae PG1.</title>
        <authorList>
            <person name="Knapp A."/>
            <person name="Voget S."/>
            <person name="Gao R."/>
            <person name="Zaburannyi N."/>
            <person name="Krysciak D."/>
            <person name="Breuer M."/>
            <person name="Hauer B."/>
            <person name="Streit W.R."/>
            <person name="Muller R."/>
            <person name="Daniel R."/>
            <person name="Jaeger K.E."/>
        </authorList>
    </citation>
    <scope>NUCLEOTIDE SEQUENCE [LARGE SCALE GENOMIC DNA]</scope>
    <source>
        <strain evidence="4 5">PG1</strain>
    </source>
</reference>
<dbReference type="PANTHER" id="PTHR42813">
    <property type="entry name" value="ZINC-TYPE ALCOHOL DEHYDROGENASE-LIKE"/>
    <property type="match status" value="1"/>
</dbReference>
<evidence type="ECO:0000256" key="3">
    <source>
        <dbReference type="ARBA" id="ARBA00022833"/>
    </source>
</evidence>
<dbReference type="PANTHER" id="PTHR42813:SF2">
    <property type="entry name" value="DEHYDROGENASE, ZINC-CONTAINING, PUTATIVE (AFU_ORTHOLOGUE AFUA_2G02810)-RELATED"/>
    <property type="match status" value="1"/>
</dbReference>
<evidence type="ECO:0000256" key="2">
    <source>
        <dbReference type="ARBA" id="ARBA00022723"/>
    </source>
</evidence>
<evidence type="ECO:0000256" key="1">
    <source>
        <dbReference type="ARBA" id="ARBA00001947"/>
    </source>
</evidence>
<accession>A0A0B6S3B7</accession>
<dbReference type="KEGG" id="bgp:BGL_2c21090"/>
<evidence type="ECO:0000313" key="5">
    <source>
        <dbReference type="Proteomes" id="UP000031838"/>
    </source>
</evidence>
<comment type="cofactor">
    <cofactor evidence="1">
        <name>Zn(2+)</name>
        <dbReference type="ChEBI" id="CHEBI:29105"/>
    </cofactor>
</comment>
<dbReference type="HOGENOM" id="CLU_163295_0_0_4"/>
<keyword evidence="2" id="KW-0479">Metal-binding</keyword>
<proteinExistence type="predicted"/>
<protein>
    <submittedName>
        <fullName evidence="4">Uncharacterized protein</fullName>
    </submittedName>
</protein>
<keyword evidence="5" id="KW-1185">Reference proteome</keyword>
<dbReference type="GO" id="GO:0046872">
    <property type="term" value="F:metal ion binding"/>
    <property type="evidence" value="ECO:0007669"/>
    <property type="project" value="UniProtKB-KW"/>
</dbReference>
<dbReference type="AlphaFoldDB" id="A0A0B6S3B7"/>
<organism evidence="4 5">
    <name type="scientific">Burkholderia plantarii</name>
    <dbReference type="NCBI Taxonomy" id="41899"/>
    <lineage>
        <taxon>Bacteria</taxon>
        <taxon>Pseudomonadati</taxon>
        <taxon>Pseudomonadota</taxon>
        <taxon>Betaproteobacteria</taxon>
        <taxon>Burkholderiales</taxon>
        <taxon>Burkholderiaceae</taxon>
        <taxon>Burkholderia</taxon>
    </lineage>
</organism>
<dbReference type="SUPFAM" id="SSF51735">
    <property type="entry name" value="NAD(P)-binding Rossmann-fold domains"/>
    <property type="match status" value="1"/>
</dbReference>
<dbReference type="InterPro" id="IPR036291">
    <property type="entry name" value="NAD(P)-bd_dom_sf"/>
</dbReference>
<name>A0A0B6S3B7_BURPL</name>
<dbReference type="Gene3D" id="3.90.180.10">
    <property type="entry name" value="Medium-chain alcohol dehydrogenases, catalytic domain"/>
    <property type="match status" value="1"/>
</dbReference>
<dbReference type="Proteomes" id="UP000031838">
    <property type="component" value="Chromosome 2"/>
</dbReference>
<keyword evidence="3" id="KW-0862">Zinc</keyword>
<dbReference type="EMBL" id="CP002581">
    <property type="protein sequence ID" value="AJK50173.1"/>
    <property type="molecule type" value="Genomic_DNA"/>
</dbReference>
<sequence>MPAGILSIPGVHGGVPDTMPFGAAMNKGLTLRMGRTQVNRWTGDLLARIERGQIDPSCVITHSVPLEDARMYETFRDKRDGCIKVVMKP</sequence>
<evidence type="ECO:0000313" key="4">
    <source>
        <dbReference type="EMBL" id="AJK50173.1"/>
    </source>
</evidence>
<reference evidence="5" key="1">
    <citation type="submission" date="2011-03" db="EMBL/GenBank/DDBJ databases">
        <authorList>
            <person name="Voget S."/>
            <person name="Streit W.R."/>
            <person name="Jaeger K.E."/>
            <person name="Daniel R."/>
        </authorList>
    </citation>
    <scope>NUCLEOTIDE SEQUENCE [LARGE SCALE GENOMIC DNA]</scope>
    <source>
        <strain evidence="5">PG1</strain>
    </source>
</reference>